<name>A0A077LUJ7_9MICO</name>
<accession>A0A077LUJ7</accession>
<dbReference type="EMBL" id="CAJB01000113">
    <property type="protein sequence ID" value="CCH77528.1"/>
    <property type="molecule type" value="Genomic_DNA"/>
</dbReference>
<organism evidence="1 2">
    <name type="scientific">Nostocoides japonicum T1-X7</name>
    <dbReference type="NCBI Taxonomy" id="1194083"/>
    <lineage>
        <taxon>Bacteria</taxon>
        <taxon>Bacillati</taxon>
        <taxon>Actinomycetota</taxon>
        <taxon>Actinomycetes</taxon>
        <taxon>Micrococcales</taxon>
        <taxon>Intrasporangiaceae</taxon>
        <taxon>Nostocoides</taxon>
    </lineage>
</organism>
<dbReference type="AlphaFoldDB" id="A0A077LUJ7"/>
<protein>
    <submittedName>
        <fullName evidence="1">Uncharacterized protein</fullName>
    </submittedName>
</protein>
<dbReference type="RefSeq" id="WP_048550339.1">
    <property type="nucleotide sequence ID" value="NZ_HF570958.1"/>
</dbReference>
<evidence type="ECO:0000313" key="1">
    <source>
        <dbReference type="EMBL" id="CCH77528.1"/>
    </source>
</evidence>
<dbReference type="Proteomes" id="UP000035721">
    <property type="component" value="Unassembled WGS sequence"/>
</dbReference>
<sequence>MTSAPVTLESFRGEFPRQPLNARRVAGALDAPGCQRRTALDAAGVNLDKLGSLISGEPRDRQSPFALTRGNQFEQQVVANGMAEIVALARRHLDLTIPEVRQHDLSAAALREAYPGVTGARMNELRARLTRQRTEEMLTDPAQAYNLIRHAMTRIDFGGETVFLEQDVLAFAIDGRIHVVEIKSYPRIDGRADPTKASATVRQTAVYVLSLQQLVVEIGAPPEVVNTTTMIVLPENLSFRPTAVTIDIDMYVRRLAHQLASVPRAADILDAIPDGTQLPAHPDDGADNDEVAAAATAAREALAVLPPRFTDGCVSCPLFHSCRDEAERHGSIARLGTAVAGSCGNVTSITAALDLADGRRAPSNASEAAVAAALARGAAAARIATRGLA</sequence>
<gene>
    <name evidence="1" type="ORF">BN12_200024</name>
</gene>
<evidence type="ECO:0000313" key="2">
    <source>
        <dbReference type="Proteomes" id="UP000035721"/>
    </source>
</evidence>
<keyword evidence="2" id="KW-1185">Reference proteome</keyword>
<comment type="caution">
    <text evidence="1">The sequence shown here is derived from an EMBL/GenBank/DDBJ whole genome shotgun (WGS) entry which is preliminary data.</text>
</comment>
<dbReference type="OrthoDB" id="3366489at2"/>
<dbReference type="STRING" id="1194083.BN12_200024"/>
<proteinExistence type="predicted"/>
<reference evidence="1 2" key="1">
    <citation type="journal article" date="2013" name="ISME J.">
        <title>A metabolic model for members of the genus Tetrasphaera involved in enhanced biological phosphorus removal.</title>
        <authorList>
            <person name="Kristiansen R."/>
            <person name="Nguyen H.T.T."/>
            <person name="Saunders A.M."/>
            <person name="Nielsen J.L."/>
            <person name="Wimmer R."/>
            <person name="Le V.Q."/>
            <person name="McIlroy S.J."/>
            <person name="Petrovski S."/>
            <person name="Seviour R.J."/>
            <person name="Calteau A."/>
            <person name="Nielsen K.L."/>
            <person name="Nielsen P.H."/>
        </authorList>
    </citation>
    <scope>NUCLEOTIDE SEQUENCE [LARGE SCALE GENOMIC DNA]</scope>
    <source>
        <strain evidence="1 2">T1-X7</strain>
    </source>
</reference>